<dbReference type="PANTHER" id="PTHR10589:SF29">
    <property type="entry name" value="UBIQUITIN CARBOXYL-TERMINAL HYDROLASE"/>
    <property type="match status" value="1"/>
</dbReference>
<keyword evidence="5 6" id="KW-0788">Thiol protease</keyword>
<keyword evidence="3 6" id="KW-0833">Ubl conjugation pathway</keyword>
<dbReference type="Proteomes" id="UP000800039">
    <property type="component" value="Unassembled WGS sequence"/>
</dbReference>
<evidence type="ECO:0000313" key="11">
    <source>
        <dbReference type="Proteomes" id="UP000800039"/>
    </source>
</evidence>
<feature type="region of interest" description="Disordered" evidence="8">
    <location>
        <begin position="1"/>
        <end position="51"/>
    </location>
</feature>
<dbReference type="InterPro" id="IPR036959">
    <property type="entry name" value="Peptidase_C12_UCH_sf"/>
</dbReference>
<proteinExistence type="inferred from homology"/>
<evidence type="ECO:0000256" key="6">
    <source>
        <dbReference type="PROSITE-ProRule" id="PRU01393"/>
    </source>
</evidence>
<feature type="region of interest" description="Disordered" evidence="8">
    <location>
        <begin position="216"/>
        <end position="241"/>
    </location>
</feature>
<feature type="compositionally biased region" description="Basic residues" evidence="8">
    <location>
        <begin position="222"/>
        <end position="232"/>
    </location>
</feature>
<evidence type="ECO:0000259" key="9">
    <source>
        <dbReference type="PROSITE" id="PS52048"/>
    </source>
</evidence>
<feature type="non-terminal residue" evidence="10">
    <location>
        <position position="460"/>
    </location>
</feature>
<feature type="non-terminal residue" evidence="10">
    <location>
        <position position="1"/>
    </location>
</feature>
<dbReference type="GO" id="GO:0005737">
    <property type="term" value="C:cytoplasm"/>
    <property type="evidence" value="ECO:0007669"/>
    <property type="project" value="TreeGrafter"/>
</dbReference>
<evidence type="ECO:0000256" key="8">
    <source>
        <dbReference type="SAM" id="MobiDB-lite"/>
    </source>
</evidence>
<feature type="compositionally biased region" description="Basic and acidic residues" evidence="8">
    <location>
        <begin position="17"/>
        <end position="26"/>
    </location>
</feature>
<dbReference type="Pfam" id="PF01088">
    <property type="entry name" value="Peptidase_C12"/>
    <property type="match status" value="1"/>
</dbReference>
<evidence type="ECO:0000256" key="3">
    <source>
        <dbReference type="ARBA" id="ARBA00022786"/>
    </source>
</evidence>
<evidence type="ECO:0000256" key="5">
    <source>
        <dbReference type="ARBA" id="ARBA00022807"/>
    </source>
</evidence>
<dbReference type="OrthoDB" id="1924260at2759"/>
<dbReference type="EC" id="3.4.19.12" evidence="7"/>
<dbReference type="PRINTS" id="PR00707">
    <property type="entry name" value="UBCTHYDRLASE"/>
</dbReference>
<feature type="site" description="Important for enzyme activity" evidence="6">
    <location>
        <position position="268"/>
    </location>
</feature>
<dbReference type="PANTHER" id="PTHR10589">
    <property type="entry name" value="UBIQUITIN CARBOXYL-TERMINAL HYDROLASE"/>
    <property type="match status" value="1"/>
</dbReference>
<evidence type="ECO:0000256" key="7">
    <source>
        <dbReference type="RuleBase" id="RU361215"/>
    </source>
</evidence>
<keyword evidence="2 6" id="KW-0645">Protease</keyword>
<dbReference type="EMBL" id="ML976617">
    <property type="protein sequence ID" value="KAF1844038.1"/>
    <property type="molecule type" value="Genomic_DNA"/>
</dbReference>
<comment type="catalytic activity">
    <reaction evidence="1 6 7">
        <text>Thiol-dependent hydrolysis of ester, thioester, amide, peptide and isopeptide bonds formed by the C-terminal Gly of ubiquitin (a 76-residue protein attached to proteins as an intracellular targeting signal).</text>
        <dbReference type="EC" id="3.4.19.12"/>
    </reaction>
</comment>
<reference evidence="10" key="1">
    <citation type="submission" date="2020-01" db="EMBL/GenBank/DDBJ databases">
        <authorList>
            <consortium name="DOE Joint Genome Institute"/>
            <person name="Haridas S."/>
            <person name="Albert R."/>
            <person name="Binder M."/>
            <person name="Bloem J."/>
            <person name="Labutti K."/>
            <person name="Salamov A."/>
            <person name="Andreopoulos B."/>
            <person name="Baker S.E."/>
            <person name="Barry K."/>
            <person name="Bills G."/>
            <person name="Bluhm B.H."/>
            <person name="Cannon C."/>
            <person name="Castanera R."/>
            <person name="Culley D.E."/>
            <person name="Daum C."/>
            <person name="Ezra D."/>
            <person name="Gonzalez J.B."/>
            <person name="Henrissat B."/>
            <person name="Kuo A."/>
            <person name="Liang C."/>
            <person name="Lipzen A."/>
            <person name="Lutzoni F."/>
            <person name="Magnuson J."/>
            <person name="Mondo S."/>
            <person name="Nolan M."/>
            <person name="Ohm R."/>
            <person name="Pangilinan J."/>
            <person name="Park H.-J."/>
            <person name="Ramirez L."/>
            <person name="Alfaro M."/>
            <person name="Sun H."/>
            <person name="Tritt A."/>
            <person name="Yoshinaga Y."/>
            <person name="Zwiers L.-H."/>
            <person name="Turgeon B.G."/>
            <person name="Goodwin S.B."/>
            <person name="Spatafora J.W."/>
            <person name="Crous P.W."/>
            <person name="Grigoriev I.V."/>
        </authorList>
    </citation>
    <scope>NUCLEOTIDE SEQUENCE</scope>
    <source>
        <strain evidence="10">CBS 394.84</strain>
    </source>
</reference>
<evidence type="ECO:0000256" key="4">
    <source>
        <dbReference type="ARBA" id="ARBA00022801"/>
    </source>
</evidence>
<keyword evidence="11" id="KW-1185">Reference proteome</keyword>
<evidence type="ECO:0000256" key="2">
    <source>
        <dbReference type="ARBA" id="ARBA00022670"/>
    </source>
</evidence>
<dbReference type="RefSeq" id="XP_040786601.1">
    <property type="nucleotide sequence ID" value="XM_040927429.1"/>
</dbReference>
<comment type="similarity">
    <text evidence="6 7">Belongs to the peptidase C12 family.</text>
</comment>
<dbReference type="AlphaFoldDB" id="A0A9P4GDQ9"/>
<dbReference type="InterPro" id="IPR001578">
    <property type="entry name" value="Peptidase_C12_UCH"/>
</dbReference>
<accession>A0A9P4GDQ9</accession>
<evidence type="ECO:0000313" key="10">
    <source>
        <dbReference type="EMBL" id="KAF1844038.1"/>
    </source>
</evidence>
<gene>
    <name evidence="10" type="ORF">K460DRAFT_257625</name>
</gene>
<dbReference type="PROSITE" id="PS52048">
    <property type="entry name" value="UCH_DOMAIN"/>
    <property type="match status" value="1"/>
</dbReference>
<feature type="site" description="Transition state stabilizer" evidence="6">
    <location>
        <position position="132"/>
    </location>
</feature>
<dbReference type="GeneID" id="63844682"/>
<dbReference type="SUPFAM" id="SSF54001">
    <property type="entry name" value="Cysteine proteinases"/>
    <property type="match status" value="1"/>
</dbReference>
<evidence type="ECO:0000256" key="1">
    <source>
        <dbReference type="ARBA" id="ARBA00000707"/>
    </source>
</evidence>
<dbReference type="GO" id="GO:0006511">
    <property type="term" value="P:ubiquitin-dependent protein catabolic process"/>
    <property type="evidence" value="ECO:0007669"/>
    <property type="project" value="UniProtKB-UniRule"/>
</dbReference>
<dbReference type="GO" id="GO:0004843">
    <property type="term" value="F:cysteine-type deubiquitinase activity"/>
    <property type="evidence" value="ECO:0007669"/>
    <property type="project" value="UniProtKB-UniRule"/>
</dbReference>
<organism evidence="10 11">
    <name type="scientific">Cucurbitaria berberidis CBS 394.84</name>
    <dbReference type="NCBI Taxonomy" id="1168544"/>
    <lineage>
        <taxon>Eukaryota</taxon>
        <taxon>Fungi</taxon>
        <taxon>Dikarya</taxon>
        <taxon>Ascomycota</taxon>
        <taxon>Pezizomycotina</taxon>
        <taxon>Dothideomycetes</taxon>
        <taxon>Pleosporomycetidae</taxon>
        <taxon>Pleosporales</taxon>
        <taxon>Pleosporineae</taxon>
        <taxon>Cucurbitariaceae</taxon>
        <taxon>Cucurbitaria</taxon>
    </lineage>
</organism>
<protein>
    <recommendedName>
        <fullName evidence="7">Ubiquitin carboxyl-terminal hydrolase</fullName>
        <ecNumber evidence="7">3.4.19.12</ecNumber>
    </recommendedName>
</protein>
<feature type="active site" description="Nucleophile" evidence="6">
    <location>
        <position position="139"/>
    </location>
</feature>
<dbReference type="FunFam" id="3.40.532.10:FF:000010">
    <property type="entry name" value="Ubiquitin carboxyl-terminal hydrolase"/>
    <property type="match status" value="1"/>
</dbReference>
<feature type="domain" description="UCH catalytic" evidence="9">
    <location>
        <begin position="59"/>
        <end position="322"/>
    </location>
</feature>
<dbReference type="Gene3D" id="3.40.532.10">
    <property type="entry name" value="Peptidase C12, ubiquitin carboxyl-terminal hydrolase"/>
    <property type="match status" value="1"/>
</dbReference>
<name>A0A9P4GDQ9_9PLEO</name>
<dbReference type="GO" id="GO:0016579">
    <property type="term" value="P:protein deubiquitination"/>
    <property type="evidence" value="ECO:0007669"/>
    <property type="project" value="TreeGrafter"/>
</dbReference>
<comment type="caution">
    <text evidence="10">The sequence shown here is derived from an EMBL/GenBank/DDBJ whole genome shotgun (WGS) entry which is preliminary data.</text>
</comment>
<keyword evidence="4 6" id="KW-0378">Hydrolase</keyword>
<feature type="active site" description="Proton donor" evidence="6">
    <location>
        <position position="253"/>
    </location>
</feature>
<sequence length="460" mass="51251">SPNSKKRALPESPTDEPSSKKPKDSSPPDPSSNGDSPAPRPPCTPNHPETKVNRETWQGFCEIESEPAYFSVILREMGVESVTVREVFAMDPTILEMLPQPIYGLILLFNYREFGNANQATECPAHVWFANQLPAQNSCATLAMINILMNNADVGIGEHLNQFKDFTRDLTPFQRGEALASFDFVKKIHNSFAKEMDILESDKFLSYKVKRAERLKNEKQKKTTKKGSKSRRASADSVATDDSAEGYTENAHHFIAFVPVGNEVWKIDGLDAQPTSLGTFDVTKGETWLSAASDTIAVLMAAGDDDYGVIALTQSPLLSLRKKACLTINTMQHLETRLNAVDKEWKSFVLADQEPPSPRMLGVEEQLPEHPVPDAVAAKIDGELLPDLLDRRTRLVEELSKLAASILTEIQLEAEEDQKATQRRYDCGPVIKRWLEMLAENGHLAENLDRFMPATKKGKK</sequence>
<dbReference type="InterPro" id="IPR038765">
    <property type="entry name" value="Papain-like_cys_pep_sf"/>
</dbReference>